<accession>A0ABV5MEL0</accession>
<dbReference type="InterPro" id="IPR016181">
    <property type="entry name" value="Acyl_CoA_acyltransferase"/>
</dbReference>
<dbReference type="Gene3D" id="3.40.630.30">
    <property type="match status" value="1"/>
</dbReference>
<evidence type="ECO:0000259" key="1">
    <source>
        <dbReference type="PROSITE" id="PS51186"/>
    </source>
</evidence>
<comment type="caution">
    <text evidence="2">The sequence shown here is derived from an EMBL/GenBank/DDBJ whole genome shotgun (WGS) entry which is preliminary data.</text>
</comment>
<gene>
    <name evidence="2" type="ORF">ACFFTR_28725</name>
</gene>
<dbReference type="CDD" id="cd04301">
    <property type="entry name" value="NAT_SF"/>
    <property type="match status" value="1"/>
</dbReference>
<evidence type="ECO:0000313" key="3">
    <source>
        <dbReference type="Proteomes" id="UP001589608"/>
    </source>
</evidence>
<feature type="domain" description="N-acetyltransferase" evidence="1">
    <location>
        <begin position="2"/>
        <end position="165"/>
    </location>
</feature>
<dbReference type="PANTHER" id="PTHR43072:SF8">
    <property type="entry name" value="ACYLTRANSFERASE FABY-RELATED"/>
    <property type="match status" value="1"/>
</dbReference>
<dbReference type="RefSeq" id="WP_223092643.1">
    <property type="nucleotide sequence ID" value="NZ_CP061913.1"/>
</dbReference>
<dbReference type="GO" id="GO:0016746">
    <property type="term" value="F:acyltransferase activity"/>
    <property type="evidence" value="ECO:0007669"/>
    <property type="project" value="UniProtKB-KW"/>
</dbReference>
<proteinExistence type="predicted"/>
<sequence length="168" mass="18566">MLTIRTATRDDLPAVAAIYAHYVTETVVTFDENPPALDAWHDRHADLSTRGLPFLIAEADGEVAGYAYATPWRPKPAYRHTVEDSIYLSPAWSGRGFGSALLQAVLDACTDAGLHQVIAVIVDPGSDASAALHRKHGFIEVGRLQSVGHKHNRWLDTVLMQRTLRDRR</sequence>
<dbReference type="InterPro" id="IPR000182">
    <property type="entry name" value="GNAT_dom"/>
</dbReference>
<dbReference type="PANTHER" id="PTHR43072">
    <property type="entry name" value="N-ACETYLTRANSFERASE"/>
    <property type="match status" value="1"/>
</dbReference>
<organism evidence="2 3">
    <name type="scientific">Dactylosporangium vinaceum</name>
    <dbReference type="NCBI Taxonomy" id="53362"/>
    <lineage>
        <taxon>Bacteria</taxon>
        <taxon>Bacillati</taxon>
        <taxon>Actinomycetota</taxon>
        <taxon>Actinomycetes</taxon>
        <taxon>Micromonosporales</taxon>
        <taxon>Micromonosporaceae</taxon>
        <taxon>Dactylosporangium</taxon>
    </lineage>
</organism>
<keyword evidence="2" id="KW-0808">Transferase</keyword>
<protein>
    <submittedName>
        <fullName evidence="2">GNAT family N-acetyltransferase</fullName>
        <ecNumber evidence="2">2.3.-.-</ecNumber>
    </submittedName>
</protein>
<keyword evidence="3" id="KW-1185">Reference proteome</keyword>
<dbReference type="EMBL" id="JBHMCA010000052">
    <property type="protein sequence ID" value="MFB9447093.1"/>
    <property type="molecule type" value="Genomic_DNA"/>
</dbReference>
<reference evidence="2 3" key="1">
    <citation type="submission" date="2024-09" db="EMBL/GenBank/DDBJ databases">
        <authorList>
            <person name="Sun Q."/>
            <person name="Mori K."/>
        </authorList>
    </citation>
    <scope>NUCLEOTIDE SEQUENCE [LARGE SCALE GENOMIC DNA]</scope>
    <source>
        <strain evidence="2 3">JCM 3307</strain>
    </source>
</reference>
<evidence type="ECO:0000313" key="2">
    <source>
        <dbReference type="EMBL" id="MFB9447093.1"/>
    </source>
</evidence>
<dbReference type="Pfam" id="PF00583">
    <property type="entry name" value="Acetyltransf_1"/>
    <property type="match status" value="1"/>
</dbReference>
<dbReference type="PROSITE" id="PS51186">
    <property type="entry name" value="GNAT"/>
    <property type="match status" value="1"/>
</dbReference>
<name>A0ABV5MEL0_9ACTN</name>
<keyword evidence="2" id="KW-0012">Acyltransferase</keyword>
<dbReference type="Proteomes" id="UP001589608">
    <property type="component" value="Unassembled WGS sequence"/>
</dbReference>
<dbReference type="EC" id="2.3.-.-" evidence="2"/>
<dbReference type="SUPFAM" id="SSF55729">
    <property type="entry name" value="Acyl-CoA N-acyltransferases (Nat)"/>
    <property type="match status" value="1"/>
</dbReference>